<dbReference type="SUPFAM" id="SSF53822">
    <property type="entry name" value="Periplasmic binding protein-like I"/>
    <property type="match status" value="1"/>
</dbReference>
<keyword evidence="6" id="KW-0813">Transport</keyword>
<dbReference type="AlphaFoldDB" id="D8ISS9"/>
<comment type="similarity">
    <text evidence="2">Belongs to the bacterial solute-binding protein 2 family.</text>
</comment>
<evidence type="ECO:0000256" key="1">
    <source>
        <dbReference type="ARBA" id="ARBA00004196"/>
    </source>
</evidence>
<name>D8ISS9_HERSS</name>
<feature type="domain" description="Periplasmic binding protein" evidence="5">
    <location>
        <begin position="59"/>
        <end position="318"/>
    </location>
</feature>
<evidence type="ECO:0000256" key="2">
    <source>
        <dbReference type="ARBA" id="ARBA00007639"/>
    </source>
</evidence>
<dbReference type="HOGENOM" id="CLU_037628_3_9_4"/>
<dbReference type="PANTHER" id="PTHR46847:SF1">
    <property type="entry name" value="D-ALLOSE-BINDING PERIPLASMIC PROTEIN-RELATED"/>
    <property type="match status" value="1"/>
</dbReference>
<reference evidence="6 7" key="1">
    <citation type="submission" date="2010-04" db="EMBL/GenBank/DDBJ databases">
        <title>The genome of Herbaspirillum seropedicae SmR1, an endophytic, nitrogen-fixing, plant-growth promoting beta-Proteobacteria.</title>
        <authorList>
            <person name="Pedrosa F.O."/>
            <person name="Monteiro R.A."/>
            <person name="Wassem R."/>
            <person name="Cruz L.M."/>
            <person name="Ayub R.A."/>
            <person name="Colauto N.B."/>
            <person name="Fernandez M.A."/>
            <person name="Fungaro M.H.P."/>
            <person name="Grisard E.C."/>
            <person name="Hungria M."/>
            <person name="Madeira H.M.F."/>
            <person name="Nodari R.O."/>
            <person name="Osaku C.A."/>
            <person name="Petzl-Erler M.L."/>
            <person name="Terenzi H."/>
            <person name="Vieira L.G.E."/>
            <person name="Almeida M.I.M."/>
            <person name="Alves L.R."/>
            <person name="Arantes O.M.N."/>
            <person name="Balsanelli E."/>
            <person name="Barcellos F.G."/>
            <person name="Baura V.A."/>
            <person name="Binde D.R."/>
            <person name="Campo R.J."/>
            <person name="Chubatsu L.S."/>
            <person name="Chueire L.M.O."/>
            <person name="Ciferri R.R."/>
            <person name="Correa L.C."/>
            <person name="da Conceicao Silva J.L."/>
            <person name="Dabul A.N.G."/>
            <person name="Dambros B.P."/>
            <person name="Faoro H."/>
            <person name="Favetti A."/>
            <person name="Friedermann G."/>
            <person name="Furlaneto M.C."/>
            <person name="Gasques L.S."/>
            <person name="Gimenes C.C.T."/>
            <person name="Gioppo N.M.R."/>
            <person name="Glienke-Blanco C."/>
            <person name="Godoy L.P."/>
            <person name="Guerra M.P."/>
            <person name="Karp S."/>
            <person name="Kava-Cordeiro V."/>
            <person name="Margarido V.P."/>
            <person name="Mathioni S.M."/>
            <person name="Menck-Soares M.A."/>
            <person name="Murace N.K."/>
            <person name="Nicolas M.F."/>
            <person name="Oliveira C.E.C."/>
            <person name="Pagnan N.A.B."/>
            <person name="Pamphile J.A."/>
            <person name="Patussi E.V."/>
            <person name="Pereira L.F.P."/>
            <person name="Pereira-Ferrari L."/>
            <person name="Pinto F.G.S."/>
            <person name="Precoma C."/>
            <person name="Prioli A.J."/>
            <person name="Prioli S.M.A.P."/>
            <person name="Raittz R.T."/>
            <person name="Ramos H.J.O."/>
            <person name="Ribeiro E.M.S.F."/>
            <person name="Rigo L.U."/>
            <person name="Rocha C.L.M.S.C."/>
            <person name="Rocha S.N."/>
            <person name="Santos K."/>
            <person name="Satori D."/>
            <person name="Silva A.G."/>
            <person name="Simao R.C.G."/>
            <person name="Soares M.A.M."/>
            <person name="Souza E.M."/>
            <person name="Steffens M.B.R."/>
            <person name="Steindel M."/>
            <person name="Tadra-Sfeir M.Z."/>
            <person name="Takahashi E.K."/>
            <person name="Torres R.A."/>
            <person name="Valle J.S."/>
            <person name="Vernal J.I."/>
            <person name="Vilas-Boas L.A."/>
            <person name="Watanabe M.A.E."/>
            <person name="Weiss V.A."/>
            <person name="Yates M.A."/>
            <person name="Souza E.M."/>
        </authorList>
    </citation>
    <scope>NUCLEOTIDE SEQUENCE [LARGE SCALE GENOMIC DNA]</scope>
    <source>
        <strain evidence="6 7">SmR1</strain>
    </source>
</reference>
<organism evidence="6 7">
    <name type="scientific">Herbaspirillum seropedicae (strain SmR1)</name>
    <dbReference type="NCBI Taxonomy" id="757424"/>
    <lineage>
        <taxon>Bacteria</taxon>
        <taxon>Pseudomonadati</taxon>
        <taxon>Pseudomonadota</taxon>
        <taxon>Betaproteobacteria</taxon>
        <taxon>Burkholderiales</taxon>
        <taxon>Oxalobacteraceae</taxon>
        <taxon>Herbaspirillum</taxon>
    </lineage>
</organism>
<dbReference type="InterPro" id="IPR028082">
    <property type="entry name" value="Peripla_BP_I"/>
</dbReference>
<evidence type="ECO:0000313" key="6">
    <source>
        <dbReference type="EMBL" id="ADJ65495.1"/>
    </source>
</evidence>
<gene>
    <name evidence="6" type="ordered locus">Hsero_4024</name>
</gene>
<sequence length="369" mass="38868">MCRMSALKANNGDNMNAFVRRRGVGLQLAAIAASTIPLMLAAGSASAQVATGDTSQAKIALSNNYAANAWRQSMLKTWAATADDAVKRKLVAAAPAFTTSENQPTEQAQQIQNLILQGYKAIVVDAASPTALNGTIKKACAAGVVVVSYDGVVTEPCAYRVTFDFRKMGERQIDYLAERLNGKGNILEIRGLAGVSVDGEIHAGIMDGLKKHPGLKVVGSVNGDWAQTVAQKAVAGILPTLPKIDGVVTQGGDGFGVAQAFKAANRELPIIILGNREDELQWWKTQIPSGYKTYSASNPPGAVTVAFWVAQQVLAGKKIPKDVDIVAPLLYLTAEQLPEALAKTPQGGVADIGFSQADTVKLLDAPKSK</sequence>
<dbReference type="PANTHER" id="PTHR46847">
    <property type="entry name" value="D-ALLOSE-BINDING PERIPLASMIC PROTEIN-RELATED"/>
    <property type="match status" value="1"/>
</dbReference>
<dbReference type="GO" id="GO:0030313">
    <property type="term" value="C:cell envelope"/>
    <property type="evidence" value="ECO:0007669"/>
    <property type="project" value="UniProtKB-SubCell"/>
</dbReference>
<keyword evidence="7" id="KW-1185">Reference proteome</keyword>
<protein>
    <submittedName>
        <fullName evidence="6">ABC-type sugar transport system, periplasmic component protein</fullName>
    </submittedName>
</protein>
<dbReference type="Proteomes" id="UP000000329">
    <property type="component" value="Chromosome"/>
</dbReference>
<evidence type="ECO:0000259" key="5">
    <source>
        <dbReference type="Pfam" id="PF13407"/>
    </source>
</evidence>
<dbReference type="Pfam" id="PF13407">
    <property type="entry name" value="Peripla_BP_4"/>
    <property type="match status" value="1"/>
</dbReference>
<evidence type="ECO:0000313" key="7">
    <source>
        <dbReference type="Proteomes" id="UP000000329"/>
    </source>
</evidence>
<dbReference type="CDD" id="cd19997">
    <property type="entry name" value="PBP1_ABC_sugar_binding-like"/>
    <property type="match status" value="1"/>
</dbReference>
<accession>D8ISS9</accession>
<dbReference type="Gene3D" id="3.40.50.2300">
    <property type="match status" value="2"/>
</dbReference>
<evidence type="ECO:0000256" key="3">
    <source>
        <dbReference type="ARBA" id="ARBA00022729"/>
    </source>
</evidence>
<keyword evidence="6" id="KW-0762">Sugar transport</keyword>
<dbReference type="eggNOG" id="COG1879">
    <property type="taxonomic scope" value="Bacteria"/>
</dbReference>
<feature type="signal peptide" evidence="4">
    <location>
        <begin position="1"/>
        <end position="47"/>
    </location>
</feature>
<keyword evidence="3 4" id="KW-0732">Signal</keyword>
<dbReference type="EMBL" id="CP002039">
    <property type="protein sequence ID" value="ADJ65495.1"/>
    <property type="molecule type" value="Genomic_DNA"/>
</dbReference>
<proteinExistence type="inferred from homology"/>
<dbReference type="GO" id="GO:0030246">
    <property type="term" value="F:carbohydrate binding"/>
    <property type="evidence" value="ECO:0007669"/>
    <property type="project" value="UniProtKB-ARBA"/>
</dbReference>
<feature type="chain" id="PRO_5003115392" evidence="4">
    <location>
        <begin position="48"/>
        <end position="369"/>
    </location>
</feature>
<dbReference type="InterPro" id="IPR025997">
    <property type="entry name" value="SBP_2_dom"/>
</dbReference>
<dbReference type="STRING" id="757424.Hsero_4024"/>
<dbReference type="KEGG" id="hse:Hsero_4024"/>
<evidence type="ECO:0000256" key="4">
    <source>
        <dbReference type="SAM" id="SignalP"/>
    </source>
</evidence>
<comment type="subcellular location">
    <subcellularLocation>
        <location evidence="1">Cell envelope</location>
    </subcellularLocation>
</comment>